<sequence>MENPKFELYKSSANSQYYFRLKAVNGKITLSSEGYIAKQSCKDGIASVKQNAPDEQRFERRQNNGSYTFVLKARNGEIIGRSQSYTSPASRDTGIDSVKEDAPNATVDDLC</sequence>
<protein>
    <recommendedName>
        <fullName evidence="2">DUF1508 domain-containing protein</fullName>
    </recommendedName>
</protein>
<dbReference type="PANTHER" id="PTHR40606">
    <property type="match status" value="1"/>
</dbReference>
<dbReference type="InterPro" id="IPR051141">
    <property type="entry name" value="UPF0339_domain"/>
</dbReference>
<feature type="domain" description="DUF1508" evidence="2">
    <location>
        <begin position="63"/>
        <end position="109"/>
    </location>
</feature>
<dbReference type="InterPro" id="IPR010879">
    <property type="entry name" value="DUF1508"/>
</dbReference>
<organism evidence="3 4">
    <name type="scientific">Chitinophaga filiformis</name>
    <name type="common">Myxococcus filiformis</name>
    <name type="synonym">Flexibacter filiformis</name>
    <dbReference type="NCBI Taxonomy" id="104663"/>
    <lineage>
        <taxon>Bacteria</taxon>
        <taxon>Pseudomonadati</taxon>
        <taxon>Bacteroidota</taxon>
        <taxon>Chitinophagia</taxon>
        <taxon>Chitinophagales</taxon>
        <taxon>Chitinophagaceae</taxon>
        <taxon>Chitinophaga</taxon>
    </lineage>
</organism>
<proteinExistence type="predicted"/>
<dbReference type="Proteomes" id="UP000199045">
    <property type="component" value="Unassembled WGS sequence"/>
</dbReference>
<dbReference type="PANTHER" id="PTHR40606:SF1">
    <property type="entry name" value="UPF0339 PROTEIN YEGP"/>
    <property type="match status" value="1"/>
</dbReference>
<dbReference type="OrthoDB" id="9802792at2"/>
<reference evidence="3 4" key="1">
    <citation type="submission" date="2016-10" db="EMBL/GenBank/DDBJ databases">
        <authorList>
            <person name="de Groot N.N."/>
        </authorList>
    </citation>
    <scope>NUCLEOTIDE SEQUENCE [LARGE SCALE GENOMIC DNA]</scope>
    <source>
        <strain evidence="3 4">DSM 527</strain>
    </source>
</reference>
<dbReference type="SUPFAM" id="SSF160113">
    <property type="entry name" value="YegP-like"/>
    <property type="match status" value="2"/>
</dbReference>
<dbReference type="AlphaFoldDB" id="A0A1G7X1G5"/>
<evidence type="ECO:0000313" key="4">
    <source>
        <dbReference type="Proteomes" id="UP000199045"/>
    </source>
</evidence>
<dbReference type="Pfam" id="PF07411">
    <property type="entry name" value="DUF1508"/>
    <property type="match status" value="2"/>
</dbReference>
<name>A0A1G7X1G5_CHIFI</name>
<feature type="compositionally biased region" description="Polar residues" evidence="1">
    <location>
        <begin position="81"/>
        <end position="90"/>
    </location>
</feature>
<accession>A0A1G7X1G5</accession>
<dbReference type="RefSeq" id="WP_089835314.1">
    <property type="nucleotide sequence ID" value="NZ_FNBN01000006.1"/>
</dbReference>
<evidence type="ECO:0000259" key="2">
    <source>
        <dbReference type="Pfam" id="PF07411"/>
    </source>
</evidence>
<dbReference type="STRING" id="104663.SAMN04488121_106261"/>
<gene>
    <name evidence="3" type="ORF">SAMN04488121_106261</name>
</gene>
<dbReference type="EMBL" id="FNBN01000006">
    <property type="protein sequence ID" value="SDG78044.1"/>
    <property type="molecule type" value="Genomic_DNA"/>
</dbReference>
<feature type="region of interest" description="Disordered" evidence="1">
    <location>
        <begin position="81"/>
        <end position="111"/>
    </location>
</feature>
<dbReference type="Gene3D" id="2.30.29.80">
    <property type="match status" value="1"/>
</dbReference>
<feature type="domain" description="DUF1508" evidence="2">
    <location>
        <begin position="13"/>
        <end position="59"/>
    </location>
</feature>
<feature type="compositionally biased region" description="Basic and acidic residues" evidence="1">
    <location>
        <begin position="93"/>
        <end position="102"/>
    </location>
</feature>
<evidence type="ECO:0000256" key="1">
    <source>
        <dbReference type="SAM" id="MobiDB-lite"/>
    </source>
</evidence>
<evidence type="ECO:0000313" key="3">
    <source>
        <dbReference type="EMBL" id="SDG78044.1"/>
    </source>
</evidence>
<dbReference type="InterPro" id="IPR036913">
    <property type="entry name" value="YegP-like_sf"/>
</dbReference>